<organism evidence="2 3">
    <name type="scientific">Cytospora mali</name>
    <name type="common">Apple Valsa canker fungus</name>
    <name type="synonym">Valsa mali</name>
    <dbReference type="NCBI Taxonomy" id="578113"/>
    <lineage>
        <taxon>Eukaryota</taxon>
        <taxon>Fungi</taxon>
        <taxon>Dikarya</taxon>
        <taxon>Ascomycota</taxon>
        <taxon>Pezizomycotina</taxon>
        <taxon>Sordariomycetes</taxon>
        <taxon>Sordariomycetidae</taxon>
        <taxon>Diaporthales</taxon>
        <taxon>Cytosporaceae</taxon>
        <taxon>Cytospora</taxon>
    </lineage>
</organism>
<dbReference type="EMBL" id="CM003102">
    <property type="protein sequence ID" value="KUI69461.1"/>
    <property type="molecule type" value="Genomic_DNA"/>
</dbReference>
<accession>A0A194VYY9</accession>
<dbReference type="SMR" id="A0A194VYY9"/>
<keyword evidence="1" id="KW-0732">Signal</keyword>
<dbReference type="SUPFAM" id="SSF63829">
    <property type="entry name" value="Calcium-dependent phosphotriesterase"/>
    <property type="match status" value="1"/>
</dbReference>
<dbReference type="Gene3D" id="2.120.10.30">
    <property type="entry name" value="TolB, C-terminal domain"/>
    <property type="match status" value="1"/>
</dbReference>
<protein>
    <recommendedName>
        <fullName evidence="4">SMP-30/Gluconolactonase/LRE-like region domain-containing protein</fullName>
    </recommendedName>
</protein>
<sequence>MSPSLLRTLITALTATLAVSATPCPTTNLPVTVLHSFGYPSWLENLAVRSNGEILTTRLDTPILYQVSHLTGTPVEIATWNGSQWGGCLGIAEGKADKFYVILAALYNQETFVKTGGVNAVFEVDMSTFLLAADGTTVKRNATVSHVTDIPEADYLNGMATLDNSHIYVADVYSGTVYLIDVDTGNYTLAVNDPLMKWTVDGDSAPTHLGSNGLKMHGGYLYWSNTAGGFIARVKVGSDGLPVGDSSIVVANVARPDDFQVRGDGTVFIAQNQVDTLSVAFPEVRGNASVNATAIAGTDVSTVLAGVSSPKFGRTTKDSNRLYLSTSGALALPINGSVTVAGTISYVDINF</sequence>
<feature type="chain" id="PRO_5008266937" description="SMP-30/Gluconolactonase/LRE-like region domain-containing protein" evidence="1">
    <location>
        <begin position="22"/>
        <end position="351"/>
    </location>
</feature>
<proteinExistence type="predicted"/>
<dbReference type="AlphaFoldDB" id="A0A194VYY9"/>
<dbReference type="InterPro" id="IPR052998">
    <property type="entry name" value="Hetero-Diels-Alderase-like"/>
</dbReference>
<evidence type="ECO:0000313" key="2">
    <source>
        <dbReference type="EMBL" id="KUI69461.1"/>
    </source>
</evidence>
<dbReference type="OrthoDB" id="9977941at2759"/>
<dbReference type="PANTHER" id="PTHR42060">
    <property type="entry name" value="NHL REPEAT-CONTAINING PROTEIN-RELATED"/>
    <property type="match status" value="1"/>
</dbReference>
<keyword evidence="3" id="KW-1185">Reference proteome</keyword>
<feature type="signal peptide" evidence="1">
    <location>
        <begin position="1"/>
        <end position="21"/>
    </location>
</feature>
<evidence type="ECO:0000256" key="1">
    <source>
        <dbReference type="SAM" id="SignalP"/>
    </source>
</evidence>
<gene>
    <name evidence="2" type="ORF">VM1G_04913</name>
</gene>
<evidence type="ECO:0008006" key="4">
    <source>
        <dbReference type="Google" id="ProtNLM"/>
    </source>
</evidence>
<dbReference type="PANTHER" id="PTHR42060:SF1">
    <property type="entry name" value="NHL REPEAT-CONTAINING PROTEIN"/>
    <property type="match status" value="1"/>
</dbReference>
<reference evidence="2" key="1">
    <citation type="submission" date="2014-12" db="EMBL/GenBank/DDBJ databases">
        <title>Genome Sequence of Valsa Canker Pathogens Uncovers a Specific Adaption of Colonization on Woody Bark.</title>
        <authorList>
            <person name="Yin Z."/>
            <person name="Liu H."/>
            <person name="Gao X."/>
            <person name="Li Z."/>
            <person name="Song N."/>
            <person name="Ke X."/>
            <person name="Dai Q."/>
            <person name="Wu Y."/>
            <person name="Sun Y."/>
            <person name="Xu J.-R."/>
            <person name="Kang Z.K."/>
            <person name="Wang L."/>
            <person name="Huang L."/>
        </authorList>
    </citation>
    <scope>NUCLEOTIDE SEQUENCE [LARGE SCALE GENOMIC DNA]</scope>
    <source>
        <strain evidence="2">03-8</strain>
    </source>
</reference>
<name>A0A194VYY9_CYTMA</name>
<dbReference type="Proteomes" id="UP000078559">
    <property type="component" value="Chromosome 5"/>
</dbReference>
<evidence type="ECO:0000313" key="3">
    <source>
        <dbReference type="Proteomes" id="UP000078559"/>
    </source>
</evidence>
<dbReference type="InterPro" id="IPR011042">
    <property type="entry name" value="6-blade_b-propeller_TolB-like"/>
</dbReference>